<dbReference type="PANTHER" id="PTHR10332">
    <property type="entry name" value="EQUILIBRATIVE NUCLEOSIDE TRANSPORTER"/>
    <property type="match status" value="1"/>
</dbReference>
<keyword evidence="6 7" id="KW-0472">Membrane</keyword>
<evidence type="ECO:0000256" key="3">
    <source>
        <dbReference type="ARBA" id="ARBA00022448"/>
    </source>
</evidence>
<feature type="transmembrane region" description="Helical" evidence="7">
    <location>
        <begin position="422"/>
        <end position="443"/>
    </location>
</feature>
<keyword evidence="8" id="KW-1185">Reference proteome</keyword>
<keyword evidence="3" id="KW-0813">Transport</keyword>
<dbReference type="PRINTS" id="PR01130">
    <property type="entry name" value="DERENTRNSPRT"/>
</dbReference>
<feature type="transmembrane region" description="Helical" evidence="7">
    <location>
        <begin position="317"/>
        <end position="343"/>
    </location>
</feature>
<evidence type="ECO:0000256" key="6">
    <source>
        <dbReference type="ARBA" id="ARBA00023136"/>
    </source>
</evidence>
<feature type="transmembrane region" description="Helical" evidence="7">
    <location>
        <begin position="186"/>
        <end position="212"/>
    </location>
</feature>
<feature type="transmembrane region" description="Helical" evidence="7">
    <location>
        <begin position="224"/>
        <end position="246"/>
    </location>
</feature>
<sequence length="446" mass="49841">MMQYEYSTFSTSVTQSELDVEFYEFDNNYCENYFCSTSATSSSRMEEDTDVEPASQDVPLLNTEDIAEPKDRCKIVLLTFTLLGFTTLFPWNFFITANDYWIYKFRNVSEKVLDPCEKTELQASFASYLSIASNIPTLIMLSVNTALVNRLPQELRNGCSLVAMVIIFIITVALTKVNTDGWQLGFFALTMVTVVAVNVAAAVFQGGIIGLVSLFPPAYMHGLVTGQAVGGIFAAIAQIIALAGHIEPLVSGFGFFLCAVIVLLITLFSYLGVHRMEFFVYHTECTTKISKKMSSLTESDPHLSFFEICRQFYMRRFFIPVTSFLLFNIGDFSGRIIGGWLTIPPKFRLTLLSLTCLRVAFVPLFMLCNAHPRNNLPVIFDSDVYYISFVAVFSVTNGYFFSNAMMHAPKQVSQRFREQVGSMMVMCLGLGLALGSVSSIALVKML</sequence>
<feature type="transmembrane region" description="Helical" evidence="7">
    <location>
        <begin position="349"/>
        <end position="372"/>
    </location>
</feature>
<dbReference type="GeneID" id="106470049"/>
<evidence type="ECO:0000313" key="8">
    <source>
        <dbReference type="Proteomes" id="UP000694941"/>
    </source>
</evidence>
<feature type="transmembrane region" description="Helical" evidence="7">
    <location>
        <begin position="125"/>
        <end position="143"/>
    </location>
</feature>
<evidence type="ECO:0000256" key="1">
    <source>
        <dbReference type="ARBA" id="ARBA00004141"/>
    </source>
</evidence>
<dbReference type="Pfam" id="PF01733">
    <property type="entry name" value="Nucleoside_tran"/>
    <property type="match status" value="2"/>
</dbReference>
<dbReference type="RefSeq" id="XP_022254302.1">
    <property type="nucleotide sequence ID" value="XM_022398594.1"/>
</dbReference>
<keyword evidence="4 7" id="KW-0812">Transmembrane</keyword>
<protein>
    <submittedName>
        <fullName evidence="9">Equilibrative nucleoside transporter 3-like</fullName>
    </submittedName>
</protein>
<dbReference type="Proteomes" id="UP000694941">
    <property type="component" value="Unplaced"/>
</dbReference>
<dbReference type="PIRSF" id="PIRSF016379">
    <property type="entry name" value="ENT"/>
    <property type="match status" value="1"/>
</dbReference>
<organism evidence="8 9">
    <name type="scientific">Limulus polyphemus</name>
    <name type="common">Atlantic horseshoe crab</name>
    <dbReference type="NCBI Taxonomy" id="6850"/>
    <lineage>
        <taxon>Eukaryota</taxon>
        <taxon>Metazoa</taxon>
        <taxon>Ecdysozoa</taxon>
        <taxon>Arthropoda</taxon>
        <taxon>Chelicerata</taxon>
        <taxon>Merostomata</taxon>
        <taxon>Xiphosura</taxon>
        <taxon>Limulidae</taxon>
        <taxon>Limulus</taxon>
    </lineage>
</organism>
<dbReference type="PANTHER" id="PTHR10332:SF88">
    <property type="entry name" value="EQUILIBRATIVE NUCLEOSIDE TRANSPORTER 1, ISOFORM A"/>
    <property type="match status" value="1"/>
</dbReference>
<dbReference type="InterPro" id="IPR002259">
    <property type="entry name" value="Eqnu_transpt"/>
</dbReference>
<evidence type="ECO:0000313" key="9">
    <source>
        <dbReference type="RefSeq" id="XP_022254302.1"/>
    </source>
</evidence>
<reference evidence="9" key="1">
    <citation type="submission" date="2025-08" db="UniProtKB">
        <authorList>
            <consortium name="RefSeq"/>
        </authorList>
    </citation>
    <scope>IDENTIFICATION</scope>
    <source>
        <tissue evidence="9">Muscle</tissue>
    </source>
</reference>
<comment type="similarity">
    <text evidence="2">Belongs to the SLC29A/ENT transporter (TC 2.A.57) family.</text>
</comment>
<gene>
    <name evidence="9" type="primary">LOC106470049</name>
</gene>
<keyword evidence="5 7" id="KW-1133">Transmembrane helix</keyword>
<feature type="transmembrane region" description="Helical" evidence="7">
    <location>
        <begin position="252"/>
        <end position="273"/>
    </location>
</feature>
<dbReference type="SUPFAM" id="SSF103473">
    <property type="entry name" value="MFS general substrate transporter"/>
    <property type="match status" value="1"/>
</dbReference>
<name>A0ABM1TEJ6_LIMPO</name>
<feature type="transmembrane region" description="Helical" evidence="7">
    <location>
        <begin position="75"/>
        <end position="95"/>
    </location>
</feature>
<dbReference type="InterPro" id="IPR036259">
    <property type="entry name" value="MFS_trans_sf"/>
</dbReference>
<feature type="transmembrane region" description="Helical" evidence="7">
    <location>
        <begin position="384"/>
        <end position="402"/>
    </location>
</feature>
<accession>A0ABM1TEJ6</accession>
<evidence type="ECO:0000256" key="4">
    <source>
        <dbReference type="ARBA" id="ARBA00022692"/>
    </source>
</evidence>
<evidence type="ECO:0000256" key="5">
    <source>
        <dbReference type="ARBA" id="ARBA00022989"/>
    </source>
</evidence>
<proteinExistence type="inferred from homology"/>
<evidence type="ECO:0000256" key="2">
    <source>
        <dbReference type="ARBA" id="ARBA00007965"/>
    </source>
</evidence>
<comment type="subcellular location">
    <subcellularLocation>
        <location evidence="1">Membrane</location>
        <topology evidence="1">Multi-pass membrane protein</topology>
    </subcellularLocation>
</comment>
<feature type="transmembrane region" description="Helical" evidence="7">
    <location>
        <begin position="155"/>
        <end position="174"/>
    </location>
</feature>
<evidence type="ECO:0000256" key="7">
    <source>
        <dbReference type="SAM" id="Phobius"/>
    </source>
</evidence>